<feature type="domain" description="HTTM-like" evidence="6">
    <location>
        <begin position="2"/>
        <end position="259"/>
    </location>
</feature>
<feature type="transmembrane region" description="Helical" evidence="5">
    <location>
        <begin position="87"/>
        <end position="105"/>
    </location>
</feature>
<accession>A0A3N1D1I1</accession>
<dbReference type="EMBL" id="RJKE01000001">
    <property type="protein sequence ID" value="ROO86918.1"/>
    <property type="molecule type" value="Genomic_DNA"/>
</dbReference>
<dbReference type="Proteomes" id="UP000272400">
    <property type="component" value="Unassembled WGS sequence"/>
</dbReference>
<dbReference type="GO" id="GO:0012505">
    <property type="term" value="C:endomembrane system"/>
    <property type="evidence" value="ECO:0007669"/>
    <property type="project" value="UniProtKB-SubCell"/>
</dbReference>
<evidence type="ECO:0000256" key="5">
    <source>
        <dbReference type="SAM" id="Phobius"/>
    </source>
</evidence>
<dbReference type="OrthoDB" id="5422338at2"/>
<dbReference type="RefSeq" id="WP_123666272.1">
    <property type="nucleotide sequence ID" value="NZ_RJKE01000001.1"/>
</dbReference>
<comment type="caution">
    <text evidence="7">The sequence shown here is derived from an EMBL/GenBank/DDBJ whole genome shotgun (WGS) entry which is preliminary data.</text>
</comment>
<comment type="subcellular location">
    <subcellularLocation>
        <location evidence="1">Endomembrane system</location>
        <topology evidence="1">Multi-pass membrane protein</topology>
    </subcellularLocation>
</comment>
<gene>
    <name evidence="7" type="ORF">EDD29_4502</name>
</gene>
<evidence type="ECO:0000313" key="8">
    <source>
        <dbReference type="Proteomes" id="UP000272400"/>
    </source>
</evidence>
<evidence type="ECO:0000256" key="3">
    <source>
        <dbReference type="ARBA" id="ARBA00022989"/>
    </source>
</evidence>
<dbReference type="SMART" id="SM00752">
    <property type="entry name" value="HTTM"/>
    <property type="match status" value="1"/>
</dbReference>
<name>A0A3N1D1I1_9ACTN</name>
<feature type="transmembrane region" description="Helical" evidence="5">
    <location>
        <begin position="61"/>
        <end position="81"/>
    </location>
</feature>
<feature type="transmembrane region" description="Helical" evidence="5">
    <location>
        <begin position="243"/>
        <end position="261"/>
    </location>
</feature>
<evidence type="ECO:0000256" key="1">
    <source>
        <dbReference type="ARBA" id="ARBA00004127"/>
    </source>
</evidence>
<keyword evidence="3 5" id="KW-1133">Transmembrane helix</keyword>
<proteinExistence type="predicted"/>
<feature type="transmembrane region" description="Helical" evidence="5">
    <location>
        <begin position="193"/>
        <end position="213"/>
    </location>
</feature>
<feature type="transmembrane region" description="Helical" evidence="5">
    <location>
        <begin position="219"/>
        <end position="236"/>
    </location>
</feature>
<feature type="transmembrane region" description="Helical" evidence="5">
    <location>
        <begin position="141"/>
        <end position="161"/>
    </location>
</feature>
<evidence type="ECO:0000259" key="6">
    <source>
        <dbReference type="SMART" id="SM00752"/>
    </source>
</evidence>
<evidence type="ECO:0000256" key="4">
    <source>
        <dbReference type="ARBA" id="ARBA00023136"/>
    </source>
</evidence>
<dbReference type="AlphaFoldDB" id="A0A3N1D1I1"/>
<keyword evidence="4 5" id="KW-0472">Membrane</keyword>
<feature type="transmembrane region" description="Helical" evidence="5">
    <location>
        <begin position="117"/>
        <end position="135"/>
    </location>
</feature>
<reference evidence="7 8" key="1">
    <citation type="submission" date="2018-11" db="EMBL/GenBank/DDBJ databases">
        <title>Sequencing the genomes of 1000 actinobacteria strains.</title>
        <authorList>
            <person name="Klenk H.-P."/>
        </authorList>
    </citation>
    <scope>NUCLEOTIDE SEQUENCE [LARGE SCALE GENOMIC DNA]</scope>
    <source>
        <strain evidence="7 8">DSM 44254</strain>
    </source>
</reference>
<keyword evidence="8" id="KW-1185">Reference proteome</keyword>
<keyword evidence="2 5" id="KW-0812">Transmembrane</keyword>
<sequence length="264" mass="27127">MTFQFALCASAVLVGSAGLIRALEDWWNRAAFADHGIMSAAIVGLQWAGPGGAPMRVAGSYALVRLCILLRVAAALGLAAAPVLPTGAVAVLLAANACLLAFFLLRCGYGADGADQMLIIVSVGTALAAGPAGAVRGAGQWLITGQLVLSFFIAGAAKLAGADWRSGRALRGILTTDRYGTPALGRLVSRHGVATLALGWGVMLMEVSFPVTLLGIRELTLAFLVAGLVFHFGVAAAMGLNNFFLTFAAAYPVAAYTLVMPPPR</sequence>
<protein>
    <recommendedName>
        <fullName evidence="6">HTTM-like domain-containing protein</fullName>
    </recommendedName>
</protein>
<evidence type="ECO:0000313" key="7">
    <source>
        <dbReference type="EMBL" id="ROO86918.1"/>
    </source>
</evidence>
<dbReference type="InterPro" id="IPR011020">
    <property type="entry name" value="HTTM-like"/>
</dbReference>
<evidence type="ECO:0000256" key="2">
    <source>
        <dbReference type="ARBA" id="ARBA00022692"/>
    </source>
</evidence>
<organism evidence="7 8">
    <name type="scientific">Actinocorallia herbida</name>
    <dbReference type="NCBI Taxonomy" id="58109"/>
    <lineage>
        <taxon>Bacteria</taxon>
        <taxon>Bacillati</taxon>
        <taxon>Actinomycetota</taxon>
        <taxon>Actinomycetes</taxon>
        <taxon>Streptosporangiales</taxon>
        <taxon>Thermomonosporaceae</taxon>
        <taxon>Actinocorallia</taxon>
    </lineage>
</organism>